<dbReference type="EMBL" id="CM046107">
    <property type="protein sequence ID" value="KAI8431836.1"/>
    <property type="molecule type" value="Genomic_DNA"/>
</dbReference>
<keyword evidence="2" id="KW-1185">Reference proteome</keyword>
<sequence length="683" mass="75538">MCGVTFEIYHELCGEGKHREETCTNLRSNSMVCVKFPIRTGPAWELWPKPLILRGVLCPAVDLEEALLNYQDWMDQKTNRPRLNPQVPNYLMNINKDPRLLPSTSTSTVNVDPVPNVQEKGVLCIPGCYGGRISDMYLVEQSGYLEIIPANATILADRGFKHLESHLVKKSVKVLRPPSVLKGTKMTKAEVIDSKILASLRIHIERVIRRLHVPLLGTGLLSEQEGLDHSCHAGPVRIGNFARTIESLRRYIAVTQPIKYAKHKNNRRVWLTIVLVWLVSAAIGAPVVLGLNDSPQRNYDECLFNSQNYVIYSSLGSFYIPCIMMMFLYYSIFKALRIRARKQRAAKKPPMPEGSQAVVIENVAQTRRLADAPDAATNTGSGSNEDDHDDRSLPYPTLLSRSLVARNEQGSCSTTDANGARKLNVLGSIPAAAGTRTITTGAANTFFDKHSVELEADAEDCHVIPNDKSTEFMLATVADQPPKKPKTNLKCGPCGPDRNGNNDSGYATSQLDEHAPHTPPASPAPHAPHAAWRKNGNTTRLDIDSRNASLALRSEDEQDATSQLGDCKKERKASAATARFTIYKANKASKKKREKSSAKKERKATKTLAIVLGVFLVCWGPFFTCSVLDAVCGKLGLPYSPGVTVFILTTWLGYINSFLNPVIYTIFNPEFRKAFRKILHCGT</sequence>
<proteinExistence type="predicted"/>
<reference evidence="1 2" key="1">
    <citation type="journal article" date="2022" name="Genome Biol. Evol.">
        <title>The Spruce Budworm Genome: Reconstructing the Evolutionary History of Antifreeze Proteins.</title>
        <authorList>
            <person name="Beliveau C."/>
            <person name="Gagne P."/>
            <person name="Picq S."/>
            <person name="Vernygora O."/>
            <person name="Keeling C.I."/>
            <person name="Pinkney K."/>
            <person name="Doucet D."/>
            <person name="Wen F."/>
            <person name="Johnston J.S."/>
            <person name="Maaroufi H."/>
            <person name="Boyle B."/>
            <person name="Laroche J."/>
            <person name="Dewar K."/>
            <person name="Juretic N."/>
            <person name="Blackburn G."/>
            <person name="Nisole A."/>
            <person name="Brunet B."/>
            <person name="Brandao M."/>
            <person name="Lumley L."/>
            <person name="Duan J."/>
            <person name="Quan G."/>
            <person name="Lucarotti C.J."/>
            <person name="Roe A.D."/>
            <person name="Sperling F.A.H."/>
            <person name="Levesque R.C."/>
            <person name="Cusson M."/>
        </authorList>
    </citation>
    <scope>NUCLEOTIDE SEQUENCE [LARGE SCALE GENOMIC DNA]</scope>
    <source>
        <strain evidence="1">Glfc:IPQL:Cfum</strain>
    </source>
</reference>
<organism evidence="1 2">
    <name type="scientific">Choristoneura fumiferana</name>
    <name type="common">Spruce budworm moth</name>
    <name type="synonym">Archips fumiferana</name>
    <dbReference type="NCBI Taxonomy" id="7141"/>
    <lineage>
        <taxon>Eukaryota</taxon>
        <taxon>Metazoa</taxon>
        <taxon>Ecdysozoa</taxon>
        <taxon>Arthropoda</taxon>
        <taxon>Hexapoda</taxon>
        <taxon>Insecta</taxon>
        <taxon>Pterygota</taxon>
        <taxon>Neoptera</taxon>
        <taxon>Endopterygota</taxon>
        <taxon>Lepidoptera</taxon>
        <taxon>Glossata</taxon>
        <taxon>Ditrysia</taxon>
        <taxon>Tortricoidea</taxon>
        <taxon>Tortricidae</taxon>
        <taxon>Tortricinae</taxon>
        <taxon>Choristoneura</taxon>
    </lineage>
</organism>
<accession>A0ACC0K721</accession>
<evidence type="ECO:0000313" key="1">
    <source>
        <dbReference type="EMBL" id="KAI8431836.1"/>
    </source>
</evidence>
<evidence type="ECO:0000313" key="2">
    <source>
        <dbReference type="Proteomes" id="UP001064048"/>
    </source>
</evidence>
<gene>
    <name evidence="1" type="ORF">MSG28_004410</name>
</gene>
<name>A0ACC0K721_CHOFU</name>
<dbReference type="Proteomes" id="UP001064048">
    <property type="component" value="Chromosome 7"/>
</dbReference>
<comment type="caution">
    <text evidence="1">The sequence shown here is derived from an EMBL/GenBank/DDBJ whole genome shotgun (WGS) entry which is preliminary data.</text>
</comment>
<protein>
    <submittedName>
        <fullName evidence="1">Uncharacterized protein</fullName>
    </submittedName>
</protein>